<dbReference type="PANTHER" id="PTHR30153:SF2">
    <property type="entry name" value="REPLICATIVE DNA HELICASE"/>
    <property type="match status" value="1"/>
</dbReference>
<dbReference type="AlphaFoldDB" id="A0A0N7I7R9"/>
<evidence type="ECO:0000256" key="5">
    <source>
        <dbReference type="ARBA" id="ARBA00022741"/>
    </source>
</evidence>
<dbReference type="GO" id="GO:0006269">
    <property type="term" value="P:DNA replication, synthesis of primer"/>
    <property type="evidence" value="ECO:0007669"/>
    <property type="project" value="UniProtKB-UniRule"/>
</dbReference>
<comment type="function">
    <text evidence="11 14">The main replicative DNA helicase, it participates in initiation and elongation during chromosome replication. Travels ahead of the DNA replisome, separating dsDNA into templates for DNA synthesis. A processive ATP-dependent 5'-3' DNA helicase it has DNA-dependent ATPase activity.</text>
</comment>
<feature type="region of interest" description="Disordered" evidence="15">
    <location>
        <begin position="1"/>
        <end position="20"/>
    </location>
</feature>
<keyword evidence="8 14" id="KW-0067">ATP-binding</keyword>
<dbReference type="EMBL" id="CP032339">
    <property type="protein sequence ID" value="QCO07843.1"/>
    <property type="molecule type" value="Genomic_DNA"/>
</dbReference>
<evidence type="ECO:0000313" key="17">
    <source>
        <dbReference type="EMBL" id="MDX5953961.1"/>
    </source>
</evidence>
<dbReference type="PANTHER" id="PTHR30153">
    <property type="entry name" value="REPLICATIVE DNA HELICASE DNAB"/>
    <property type="match status" value="1"/>
</dbReference>
<keyword evidence="7 14" id="KW-0347">Helicase</keyword>
<keyword evidence="6 14" id="KW-0378">Hydrolase</keyword>
<dbReference type="InterPro" id="IPR007694">
    <property type="entry name" value="DNA_helicase_DnaB-like_C"/>
</dbReference>
<reference evidence="18 19" key="1">
    <citation type="submission" date="2018-09" db="EMBL/GenBank/DDBJ databases">
        <title>Whole genome based analysis of evolution and adaptive divergence in Indian and Brazilian strains of Azospirillum brasilense.</title>
        <authorList>
            <person name="Singh C."/>
            <person name="Tripathi A.K."/>
        </authorList>
    </citation>
    <scope>NUCLEOTIDE SEQUENCE [LARGE SCALE GENOMIC DNA]</scope>
    <source>
        <strain evidence="18 19">MTCC4038</strain>
    </source>
</reference>
<feature type="domain" description="SF4 helicase" evidence="16">
    <location>
        <begin position="205"/>
        <end position="504"/>
    </location>
</feature>
<dbReference type="KEGG" id="abf:AMK58_07355"/>
<dbReference type="InterPro" id="IPR016136">
    <property type="entry name" value="DNA_helicase_N/primase_C"/>
</dbReference>
<evidence type="ECO:0000256" key="13">
    <source>
        <dbReference type="NCBIfam" id="TIGR00665"/>
    </source>
</evidence>
<keyword evidence="20" id="KW-1185">Reference proteome</keyword>
<evidence type="ECO:0000256" key="11">
    <source>
        <dbReference type="ARBA" id="ARBA00044932"/>
    </source>
</evidence>
<gene>
    <name evidence="18" type="ORF">D3868_01525</name>
    <name evidence="17" type="ORF">SIM66_22545</name>
</gene>
<evidence type="ECO:0000313" key="19">
    <source>
        <dbReference type="Proteomes" id="UP000298774"/>
    </source>
</evidence>
<comment type="catalytic activity">
    <reaction evidence="12 14">
        <text>ATP + H2O = ADP + phosphate + H(+)</text>
        <dbReference type="Rhea" id="RHEA:13065"/>
        <dbReference type="ChEBI" id="CHEBI:15377"/>
        <dbReference type="ChEBI" id="CHEBI:15378"/>
        <dbReference type="ChEBI" id="CHEBI:30616"/>
        <dbReference type="ChEBI" id="CHEBI:43474"/>
        <dbReference type="ChEBI" id="CHEBI:456216"/>
        <dbReference type="EC" id="5.6.2.3"/>
    </reaction>
</comment>
<proteinExistence type="inferred from homology"/>
<evidence type="ECO:0000256" key="15">
    <source>
        <dbReference type="SAM" id="MobiDB-lite"/>
    </source>
</evidence>
<evidence type="ECO:0000256" key="10">
    <source>
        <dbReference type="ARBA" id="ARBA00023235"/>
    </source>
</evidence>
<comment type="similarity">
    <text evidence="1 14">Belongs to the helicase family. DnaB subfamily.</text>
</comment>
<evidence type="ECO:0000256" key="1">
    <source>
        <dbReference type="ARBA" id="ARBA00008428"/>
    </source>
</evidence>
<dbReference type="Pfam" id="PF03796">
    <property type="entry name" value="DnaB_C"/>
    <property type="match status" value="1"/>
</dbReference>
<keyword evidence="9 14" id="KW-0238">DNA-binding</keyword>
<reference evidence="17 20" key="2">
    <citation type="submission" date="2023-11" db="EMBL/GenBank/DDBJ databases">
        <title>MicrobeMod: A computational toolkit for identifying prokaryotic methylation and restriction-modification with nanopore sequencing.</title>
        <authorList>
            <person name="Crits-Christoph A."/>
            <person name="Kang S.C."/>
            <person name="Lee H."/>
            <person name="Ostrov N."/>
        </authorList>
    </citation>
    <scope>NUCLEOTIDE SEQUENCE [LARGE SCALE GENOMIC DNA]</scope>
    <source>
        <strain evidence="17 20">ATCC 29145</strain>
    </source>
</reference>
<dbReference type="FunFam" id="1.10.860.10:FF:000001">
    <property type="entry name" value="Replicative DNA helicase"/>
    <property type="match status" value="1"/>
</dbReference>
<dbReference type="Gene3D" id="3.40.50.300">
    <property type="entry name" value="P-loop containing nucleotide triphosphate hydrolases"/>
    <property type="match status" value="1"/>
</dbReference>
<dbReference type="InterPro" id="IPR007692">
    <property type="entry name" value="DNA_helicase_DnaB"/>
</dbReference>
<dbReference type="Pfam" id="PF00772">
    <property type="entry name" value="DnaB"/>
    <property type="match status" value="1"/>
</dbReference>
<dbReference type="EMBL" id="JAWXYC010000004">
    <property type="protein sequence ID" value="MDX5953961.1"/>
    <property type="molecule type" value="Genomic_DNA"/>
</dbReference>
<dbReference type="GO" id="GO:0003677">
    <property type="term" value="F:DNA binding"/>
    <property type="evidence" value="ECO:0007669"/>
    <property type="project" value="UniProtKB-UniRule"/>
</dbReference>
<dbReference type="RefSeq" id="WP_035673601.1">
    <property type="nucleotide sequence ID" value="NZ_CP012914.1"/>
</dbReference>
<dbReference type="GO" id="GO:0016787">
    <property type="term" value="F:hydrolase activity"/>
    <property type="evidence" value="ECO:0007669"/>
    <property type="project" value="UniProtKB-KW"/>
</dbReference>
<evidence type="ECO:0000256" key="6">
    <source>
        <dbReference type="ARBA" id="ARBA00022801"/>
    </source>
</evidence>
<sequence length="510" mass="56424">MDDKTTQLFEPRPLDGGLSRAAAVKPTAEYRTPPHNEEAEQALLGAILVNNKAYEKVGEFLRAEHFYDPAHQRIFSAIAKMVERGQIANPVTLKAYFDNDVELAPDGGAGYLAQLAANVVTVVNAGDYGKTIHDLFLRRQLIEVGTDMVNEAYQHDLDIDAMDQIETAEKQLFDLASTGDVRGGFVAFSESLKAAIATAETAFRRSSHVTGVTTGLRDMDRKLGGLHPSDLIILAGRPSMGKTALATNIAFNAAKAHMRTNGGEGAPVGFFSLEMSAEQLATRILAGEAEVSGDKIRRGEIKDSDFPKFVAASQELSRVPFFVDDTPALTIAAVRTRCRRLKRTHGLGMVVVDYLQLLRGGSTKGNENRVQEISEITRGLKAIAKELEVPVLALSQLSRAVEMREDKRPQLADLRESGSIEQDADVVMFVYREQYYLERAEPARRPEETEDKYNDRYANWQKRYAEVHNTAEAIIAKQRHGPIGSVRMFFDGQFTRFGDLDTTHDFGPTE</sequence>
<dbReference type="CDD" id="cd00984">
    <property type="entry name" value="DnaB_C"/>
    <property type="match status" value="1"/>
</dbReference>
<evidence type="ECO:0000256" key="14">
    <source>
        <dbReference type="RuleBase" id="RU362085"/>
    </source>
</evidence>
<dbReference type="GO" id="GO:0005829">
    <property type="term" value="C:cytosol"/>
    <property type="evidence" value="ECO:0007669"/>
    <property type="project" value="TreeGrafter"/>
</dbReference>
<keyword evidence="4 14" id="KW-0235">DNA replication</keyword>
<dbReference type="InterPro" id="IPR036185">
    <property type="entry name" value="DNA_heli_DnaB-like_N_sf"/>
</dbReference>
<evidence type="ECO:0000313" key="18">
    <source>
        <dbReference type="EMBL" id="QCO07843.1"/>
    </source>
</evidence>
<evidence type="ECO:0000256" key="3">
    <source>
        <dbReference type="ARBA" id="ARBA00022515"/>
    </source>
</evidence>
<dbReference type="NCBIfam" id="NF006606">
    <property type="entry name" value="PRK09165.1"/>
    <property type="match status" value="1"/>
</dbReference>
<accession>A0A0N7I7R9</accession>
<keyword evidence="3 14" id="KW-0639">Primosome</keyword>
<evidence type="ECO:0000313" key="20">
    <source>
        <dbReference type="Proteomes" id="UP001277471"/>
    </source>
</evidence>
<dbReference type="EC" id="5.6.2.3" evidence="13 14"/>
<dbReference type="InterPro" id="IPR007693">
    <property type="entry name" value="DNA_helicase_DnaB-like_N"/>
</dbReference>
<organism evidence="18 19">
    <name type="scientific">Azospirillum brasilense</name>
    <dbReference type="NCBI Taxonomy" id="192"/>
    <lineage>
        <taxon>Bacteria</taxon>
        <taxon>Pseudomonadati</taxon>
        <taxon>Pseudomonadota</taxon>
        <taxon>Alphaproteobacteria</taxon>
        <taxon>Rhodospirillales</taxon>
        <taxon>Azospirillaceae</taxon>
        <taxon>Azospirillum</taxon>
    </lineage>
</organism>
<dbReference type="SUPFAM" id="SSF48024">
    <property type="entry name" value="N-terminal domain of DnaB helicase"/>
    <property type="match status" value="1"/>
</dbReference>
<dbReference type="GO" id="GO:0042802">
    <property type="term" value="F:identical protein binding"/>
    <property type="evidence" value="ECO:0007669"/>
    <property type="project" value="UniProtKB-ARBA"/>
</dbReference>
<dbReference type="Proteomes" id="UP000298774">
    <property type="component" value="Chromosome"/>
</dbReference>
<dbReference type="FunFam" id="3.40.50.300:FF:000076">
    <property type="entry name" value="Replicative DNA helicase"/>
    <property type="match status" value="1"/>
</dbReference>
<keyword evidence="10" id="KW-0413">Isomerase</keyword>
<dbReference type="Gene3D" id="1.10.860.10">
    <property type="entry name" value="DNAb Helicase, Chain A"/>
    <property type="match status" value="1"/>
</dbReference>
<evidence type="ECO:0000256" key="4">
    <source>
        <dbReference type="ARBA" id="ARBA00022705"/>
    </source>
</evidence>
<evidence type="ECO:0000256" key="9">
    <source>
        <dbReference type="ARBA" id="ARBA00023125"/>
    </source>
</evidence>
<dbReference type="GeneID" id="56448197"/>
<evidence type="ECO:0000256" key="7">
    <source>
        <dbReference type="ARBA" id="ARBA00022806"/>
    </source>
</evidence>
<dbReference type="GO" id="GO:0005524">
    <property type="term" value="F:ATP binding"/>
    <property type="evidence" value="ECO:0007669"/>
    <property type="project" value="UniProtKB-UniRule"/>
</dbReference>
<protein>
    <recommendedName>
        <fullName evidence="13 14">Replicative DNA helicase</fullName>
        <ecNumber evidence="13 14">5.6.2.3</ecNumber>
    </recommendedName>
</protein>
<dbReference type="SUPFAM" id="SSF52540">
    <property type="entry name" value="P-loop containing nucleoside triphosphate hydrolases"/>
    <property type="match status" value="1"/>
</dbReference>
<evidence type="ECO:0000259" key="16">
    <source>
        <dbReference type="PROSITE" id="PS51199"/>
    </source>
</evidence>
<dbReference type="PROSITE" id="PS51199">
    <property type="entry name" value="SF4_HELICASE"/>
    <property type="match status" value="1"/>
</dbReference>
<comment type="subunit">
    <text evidence="2">Homohexamer.</text>
</comment>
<evidence type="ECO:0000256" key="2">
    <source>
        <dbReference type="ARBA" id="ARBA00011643"/>
    </source>
</evidence>
<dbReference type="GO" id="GO:0043139">
    <property type="term" value="F:5'-3' DNA helicase activity"/>
    <property type="evidence" value="ECO:0007669"/>
    <property type="project" value="UniProtKB-EC"/>
</dbReference>
<dbReference type="InterPro" id="IPR027417">
    <property type="entry name" value="P-loop_NTPase"/>
</dbReference>
<dbReference type="GO" id="GO:1990077">
    <property type="term" value="C:primosome complex"/>
    <property type="evidence" value="ECO:0007669"/>
    <property type="project" value="UniProtKB-UniRule"/>
</dbReference>
<dbReference type="Proteomes" id="UP001277471">
    <property type="component" value="Unassembled WGS sequence"/>
</dbReference>
<evidence type="ECO:0000256" key="12">
    <source>
        <dbReference type="ARBA" id="ARBA00048954"/>
    </source>
</evidence>
<keyword evidence="5 14" id="KW-0547">Nucleotide-binding</keyword>
<dbReference type="NCBIfam" id="TIGR00665">
    <property type="entry name" value="DnaB"/>
    <property type="match status" value="1"/>
</dbReference>
<evidence type="ECO:0000256" key="8">
    <source>
        <dbReference type="ARBA" id="ARBA00022840"/>
    </source>
</evidence>
<name>A0A0N7I7R9_AZOBR</name>